<feature type="compositionally biased region" description="Pro residues" evidence="1">
    <location>
        <begin position="99"/>
        <end position="110"/>
    </location>
</feature>
<dbReference type="InterPro" id="IPR007280">
    <property type="entry name" value="Peptidase_C_arc/bac"/>
</dbReference>
<accession>A0A9E9CA54</accession>
<dbReference type="Pfam" id="PF04151">
    <property type="entry name" value="PPC"/>
    <property type="match status" value="1"/>
</dbReference>
<reference evidence="3" key="1">
    <citation type="submission" date="2022-12" db="EMBL/GenBank/DDBJ databases">
        <title>Polyphasic identification of a Novel Hot-Spring Cyanobacterium Ocullathermofonsia sinensis gen nov. sp. nov. and Genomic Insights on its Adaptations to the Thermal Habitat.</title>
        <authorList>
            <person name="Daroch M."/>
            <person name="Tang J."/>
            <person name="Jiang Y."/>
        </authorList>
    </citation>
    <scope>NUCLEOTIDE SEQUENCE</scope>
    <source>
        <strain evidence="3">PKUAC-SCTA174</strain>
    </source>
</reference>
<sequence>MLPMPKPNKNCKLHGFLLKNATLQSWLTVSVLLIQGLSSPRVIAQDFGGEFNEIDRAPAEVAPQPEIIPPEPPAIQPAETFDFPPEPAPIEPAFVEPAPVDPGPVAPVQPPVQAAPAPEPPPRPVAGPPSQPVLTKISIGDVVPGVLGRADYLDEQNRRVEVYQFTGRANESIVITLTNSNDPRPNGLSLNPYMRVLNLSAPEDQQYLGGTITPGEARIPTENPLIPVDNQLFLRLPETGEYGIVVYTDPGMEGRYGLQVSRDRTRYFVDTAGVLSDENATLDIDNSPFSTAQFSGNRGQTVHINLTSPDFDPYIFLVNAEGEVIAEDDNSGGNLNARISIELPEDGQYYVIVNSRNATGRGRYRLTIY</sequence>
<gene>
    <name evidence="3" type="ORF">OXH18_15165</name>
</gene>
<evidence type="ECO:0000313" key="4">
    <source>
        <dbReference type="Proteomes" id="UP001163152"/>
    </source>
</evidence>
<name>A0A9E9CA54_9CYAN</name>
<organism evidence="3 4">
    <name type="scientific">Thermocoleostomius sinensis A174</name>
    <dbReference type="NCBI Taxonomy" id="2016057"/>
    <lineage>
        <taxon>Bacteria</taxon>
        <taxon>Bacillati</taxon>
        <taxon>Cyanobacteriota</taxon>
        <taxon>Cyanophyceae</taxon>
        <taxon>Oculatellales</taxon>
        <taxon>Oculatellaceae</taxon>
        <taxon>Thermocoleostomius</taxon>
    </lineage>
</organism>
<feature type="region of interest" description="Disordered" evidence="1">
    <location>
        <begin position="98"/>
        <end position="129"/>
    </location>
</feature>
<proteinExistence type="predicted"/>
<evidence type="ECO:0000313" key="3">
    <source>
        <dbReference type="EMBL" id="WAL58520.1"/>
    </source>
</evidence>
<feature type="compositionally biased region" description="Pro residues" evidence="1">
    <location>
        <begin position="117"/>
        <end position="129"/>
    </location>
</feature>
<dbReference type="EMBL" id="CP113797">
    <property type="protein sequence ID" value="WAL58520.1"/>
    <property type="molecule type" value="Genomic_DNA"/>
</dbReference>
<keyword evidence="4" id="KW-1185">Reference proteome</keyword>
<evidence type="ECO:0000256" key="1">
    <source>
        <dbReference type="SAM" id="MobiDB-lite"/>
    </source>
</evidence>
<dbReference type="Gene3D" id="2.60.120.380">
    <property type="match status" value="2"/>
</dbReference>
<dbReference type="AlphaFoldDB" id="A0A9E9CA54"/>
<dbReference type="RefSeq" id="WP_268607941.1">
    <property type="nucleotide sequence ID" value="NZ_CP113797.1"/>
</dbReference>
<feature type="domain" description="Peptidase C-terminal archaeal/bacterial" evidence="2">
    <location>
        <begin position="293"/>
        <end position="355"/>
    </location>
</feature>
<protein>
    <submittedName>
        <fullName evidence="3">PPC domain-containing protein</fullName>
    </submittedName>
</protein>
<evidence type="ECO:0000259" key="2">
    <source>
        <dbReference type="Pfam" id="PF04151"/>
    </source>
</evidence>
<dbReference type="Proteomes" id="UP001163152">
    <property type="component" value="Chromosome"/>
</dbReference>
<dbReference type="KEGG" id="tsin:OXH18_15165"/>